<dbReference type="GO" id="GO:0006355">
    <property type="term" value="P:regulation of DNA-templated transcription"/>
    <property type="evidence" value="ECO:0007669"/>
    <property type="project" value="InterPro"/>
</dbReference>
<dbReference type="InterPro" id="IPR036890">
    <property type="entry name" value="HATPase_C_sf"/>
</dbReference>
<feature type="transmembrane region" description="Helical" evidence="7">
    <location>
        <begin position="107"/>
        <end position="128"/>
    </location>
</feature>
<feature type="transmembrane region" description="Helical" evidence="7">
    <location>
        <begin position="70"/>
        <end position="95"/>
    </location>
</feature>
<dbReference type="InterPro" id="IPR005467">
    <property type="entry name" value="His_kinase_dom"/>
</dbReference>
<dbReference type="SMART" id="SM00387">
    <property type="entry name" value="HATPase_c"/>
    <property type="match status" value="1"/>
</dbReference>
<dbReference type="SUPFAM" id="SSF55874">
    <property type="entry name" value="ATPase domain of HSP90 chaperone/DNA topoisomerase II/histidine kinase"/>
    <property type="match status" value="1"/>
</dbReference>
<dbReference type="GO" id="GO:0005524">
    <property type="term" value="F:ATP binding"/>
    <property type="evidence" value="ECO:0007669"/>
    <property type="project" value="UniProtKB-KW"/>
</dbReference>
<feature type="transmembrane region" description="Helical" evidence="7">
    <location>
        <begin position="12"/>
        <end position="29"/>
    </location>
</feature>
<dbReference type="GO" id="GO:0000160">
    <property type="term" value="P:phosphorelay signal transduction system"/>
    <property type="evidence" value="ECO:0007669"/>
    <property type="project" value="UniProtKB-KW"/>
</dbReference>
<dbReference type="EMBL" id="CP001367">
    <property type="protein sequence ID" value="ACM59156.1"/>
    <property type="molecule type" value="Genomic_DNA"/>
</dbReference>
<keyword evidence="6" id="KW-0902">Two-component regulatory system</keyword>
<dbReference type="GeneID" id="7402564"/>
<name>B9LXG5_HALLT</name>
<feature type="domain" description="Histidine kinase" evidence="8">
    <location>
        <begin position="484"/>
        <end position="686"/>
    </location>
</feature>
<keyword evidence="7" id="KW-0812">Transmembrane</keyword>
<dbReference type="Pfam" id="PF16927">
    <property type="entry name" value="HisKA_7TM"/>
    <property type="match status" value="1"/>
</dbReference>
<feature type="transmembrane region" description="Helical" evidence="7">
    <location>
        <begin position="180"/>
        <end position="201"/>
    </location>
</feature>
<dbReference type="GO" id="GO:0016301">
    <property type="term" value="F:kinase activity"/>
    <property type="evidence" value="ECO:0007669"/>
    <property type="project" value="UniProtKB-KW"/>
</dbReference>
<proteinExistence type="predicted"/>
<keyword evidence="4 10" id="KW-0418">Kinase</keyword>
<dbReference type="Pfam" id="PF00989">
    <property type="entry name" value="PAS"/>
    <property type="match status" value="1"/>
</dbReference>
<keyword evidence="7" id="KW-1133">Transmembrane helix</keyword>
<dbReference type="PRINTS" id="PR00344">
    <property type="entry name" value="BCTRLSENSOR"/>
</dbReference>
<dbReference type="Pfam" id="PF02518">
    <property type="entry name" value="HATPase_c"/>
    <property type="match status" value="1"/>
</dbReference>
<gene>
    <name evidence="10" type="ordered locus">Hlac_3654</name>
</gene>
<evidence type="ECO:0000256" key="2">
    <source>
        <dbReference type="ARBA" id="ARBA00022679"/>
    </source>
</evidence>
<organism evidence="10 11">
    <name type="scientific">Halorubrum lacusprofundi (strain ATCC 49239 / DSM 5036 / JCM 8891 / ACAM 34)</name>
    <dbReference type="NCBI Taxonomy" id="416348"/>
    <lineage>
        <taxon>Archaea</taxon>
        <taxon>Methanobacteriati</taxon>
        <taxon>Methanobacteriota</taxon>
        <taxon>Stenosarchaea group</taxon>
        <taxon>Halobacteria</taxon>
        <taxon>Halobacteriales</taxon>
        <taxon>Haloferacaceae</taxon>
        <taxon>Halorubrum</taxon>
    </lineage>
</organism>
<keyword evidence="7" id="KW-0472">Membrane</keyword>
<keyword evidence="3" id="KW-0547">Nucleotide-binding</keyword>
<keyword evidence="5" id="KW-0067">ATP-binding</keyword>
<keyword evidence="2" id="KW-0808">Transferase</keyword>
<reference evidence="10 11" key="1">
    <citation type="journal article" date="2016" name="Stand. Genomic Sci.">
        <title>Complete genome sequence of the Antarctic Halorubrum lacusprofundi type strain ACAM 34.</title>
        <authorList>
            <person name="Anderson I.J."/>
            <person name="DasSarma P."/>
            <person name="Lucas S."/>
            <person name="Copeland A."/>
            <person name="Lapidus A."/>
            <person name="Del Rio T.G."/>
            <person name="Tice H."/>
            <person name="Dalin E."/>
            <person name="Bruce D.C."/>
            <person name="Goodwin L."/>
            <person name="Pitluck S."/>
            <person name="Sims D."/>
            <person name="Brettin T.S."/>
            <person name="Detter J.C."/>
            <person name="Han C.S."/>
            <person name="Larimer F."/>
            <person name="Hauser L."/>
            <person name="Land M."/>
            <person name="Ivanova N."/>
            <person name="Richardson P."/>
            <person name="Cavicchioli R."/>
            <person name="DasSarma S."/>
            <person name="Woese C.R."/>
            <person name="Kyrpides N.C."/>
        </authorList>
    </citation>
    <scope>NUCLEOTIDE SEQUENCE [LARGE SCALE GENOMIC DNA]</scope>
    <source>
        <strain evidence="11">ATCC 49239 / DSM 5036 / JCM 8891 / ACAM 34</strain>
    </source>
</reference>
<dbReference type="CDD" id="cd00130">
    <property type="entry name" value="PAS"/>
    <property type="match status" value="1"/>
</dbReference>
<dbReference type="InterPro" id="IPR003594">
    <property type="entry name" value="HATPase_dom"/>
</dbReference>
<dbReference type="AlphaFoldDB" id="B9LXG5"/>
<evidence type="ECO:0000259" key="8">
    <source>
        <dbReference type="PROSITE" id="PS50109"/>
    </source>
</evidence>
<dbReference type="KEGG" id="hla:Hlac_3654"/>
<geneLocation type="plasmid" evidence="10 11">
    <name>pHLAC01</name>
</geneLocation>
<accession>B9LXG5</accession>
<keyword evidence="10" id="KW-0614">Plasmid</keyword>
<dbReference type="InterPro" id="IPR013767">
    <property type="entry name" value="PAS_fold"/>
</dbReference>
<sequence length="689" mass="76016">MTAPWMTPTGITYMSLFVFSGLACFSVVPRARTFNDAELRYGLIGLLSTTGLWAILKTAFFIVPDPFREITYTVGLVFGFATVWAWLYFASAYTGRRLHTNPTLRRLAGSVFLTVVTIKITNPIHGLYFTTTEVTTPFRHLAINHGVIHWVSTGLAYVLAAIGLFMIFELYVESEYNTRSLTIVTGLLALPIVFDLIAIMTPVLIDFIYAPLGVAAFAVGAVSLFGEQLLAVRTATHSTAAAVIVDSNDRIRDFSSAAESVFPELEGAVGEKLASVLPAVAATRDSDESIIERDGDSDDQSDYYFVSSRSMTTGDSTVTVLALADITERERQRRQLVQRERELDQRNELYRAIMAASFAFIFRIDLEGRFSFVSPTVEAFLGYAPDELTGEPISVLASDEETFNEATNHIEEVIEGKSLEMHDHPVATRSGRTVYVDMRMVPIYEPSVDQDERTPADIVGLQVMVRDASKRRQREGLISVINRVLRHNVRNKMTVITGRAEMLAAELNGDAKSSADAIVQASNRLLDLTESARHIEENRELSPELEPMDIVPIISDVVAQLEERYPDTAVTTEIPETAVAETLPRIETALWELLENAAEHTGPEPTVGVNVTTTDEQILITIADEGPGFPEDERQVLADGKEEPLVHGQGLGLYLAYWIITNLDGEIEVPKSQSGTTITIRLPTASNPS</sequence>
<dbReference type="RefSeq" id="WP_012660341.1">
    <property type="nucleotide sequence ID" value="NC_012030.1"/>
</dbReference>
<evidence type="ECO:0000256" key="6">
    <source>
        <dbReference type="ARBA" id="ARBA00023012"/>
    </source>
</evidence>
<dbReference type="Gene3D" id="3.30.450.20">
    <property type="entry name" value="PAS domain"/>
    <property type="match status" value="1"/>
</dbReference>
<evidence type="ECO:0000259" key="9">
    <source>
        <dbReference type="PROSITE" id="PS50112"/>
    </source>
</evidence>
<evidence type="ECO:0000256" key="4">
    <source>
        <dbReference type="ARBA" id="ARBA00022777"/>
    </source>
</evidence>
<feature type="domain" description="PAS" evidence="9">
    <location>
        <begin position="346"/>
        <end position="417"/>
    </location>
</feature>
<evidence type="ECO:0000313" key="10">
    <source>
        <dbReference type="EMBL" id="ACM59156.1"/>
    </source>
</evidence>
<dbReference type="SMART" id="SM00091">
    <property type="entry name" value="PAS"/>
    <property type="match status" value="1"/>
</dbReference>
<dbReference type="InterPro" id="IPR000014">
    <property type="entry name" value="PAS"/>
</dbReference>
<dbReference type="PROSITE" id="PS50109">
    <property type="entry name" value="HIS_KIN"/>
    <property type="match status" value="1"/>
</dbReference>
<evidence type="ECO:0000256" key="7">
    <source>
        <dbReference type="SAM" id="Phobius"/>
    </source>
</evidence>
<dbReference type="SUPFAM" id="SSF55785">
    <property type="entry name" value="PYP-like sensor domain (PAS domain)"/>
    <property type="match status" value="1"/>
</dbReference>
<evidence type="ECO:0000256" key="3">
    <source>
        <dbReference type="ARBA" id="ARBA00022741"/>
    </source>
</evidence>
<dbReference type="InterPro" id="IPR031621">
    <property type="entry name" value="HisKA_7TM"/>
</dbReference>
<dbReference type="eggNOG" id="arCOG02327">
    <property type="taxonomic scope" value="Archaea"/>
</dbReference>
<dbReference type="InterPro" id="IPR004358">
    <property type="entry name" value="Sig_transdc_His_kin-like_C"/>
</dbReference>
<keyword evidence="1" id="KW-0597">Phosphoprotein</keyword>
<evidence type="ECO:0000256" key="1">
    <source>
        <dbReference type="ARBA" id="ARBA00022553"/>
    </source>
</evidence>
<keyword evidence="11" id="KW-1185">Reference proteome</keyword>
<dbReference type="HOGENOM" id="CLU_000445_114_58_2"/>
<dbReference type="Proteomes" id="UP000000740">
    <property type="component" value="Plasmid pHLAC01"/>
</dbReference>
<dbReference type="PANTHER" id="PTHR43065:SF10">
    <property type="entry name" value="PEROXIDE STRESS-ACTIVATED HISTIDINE KINASE MAK3"/>
    <property type="match status" value="1"/>
</dbReference>
<dbReference type="Gene3D" id="3.30.565.10">
    <property type="entry name" value="Histidine kinase-like ATPase, C-terminal domain"/>
    <property type="match status" value="1"/>
</dbReference>
<dbReference type="PANTHER" id="PTHR43065">
    <property type="entry name" value="SENSOR HISTIDINE KINASE"/>
    <property type="match status" value="1"/>
</dbReference>
<feature type="transmembrane region" description="Helical" evidence="7">
    <location>
        <begin position="41"/>
        <end position="64"/>
    </location>
</feature>
<evidence type="ECO:0000256" key="5">
    <source>
        <dbReference type="ARBA" id="ARBA00022840"/>
    </source>
</evidence>
<dbReference type="InterPro" id="IPR035965">
    <property type="entry name" value="PAS-like_dom_sf"/>
</dbReference>
<dbReference type="NCBIfam" id="TIGR00229">
    <property type="entry name" value="sensory_box"/>
    <property type="match status" value="1"/>
</dbReference>
<protein>
    <submittedName>
        <fullName evidence="10">PAS/PAC sensor signal transduction histidine kinase</fullName>
    </submittedName>
</protein>
<feature type="transmembrane region" description="Helical" evidence="7">
    <location>
        <begin position="148"/>
        <end position="168"/>
    </location>
</feature>
<dbReference type="PROSITE" id="PS50112">
    <property type="entry name" value="PAS"/>
    <property type="match status" value="1"/>
</dbReference>
<evidence type="ECO:0000313" key="11">
    <source>
        <dbReference type="Proteomes" id="UP000000740"/>
    </source>
</evidence>